<evidence type="ECO:0000313" key="3">
    <source>
        <dbReference type="Proteomes" id="UP000324574"/>
    </source>
</evidence>
<dbReference type="RefSeq" id="WP_147526726.1">
    <property type="nucleotide sequence ID" value="NZ_SAYG01000008.1"/>
</dbReference>
<comment type="caution">
    <text evidence="2">The sequence shown here is derived from an EMBL/GenBank/DDBJ whole genome shotgun (WGS) entry which is preliminary data.</text>
</comment>
<sequence length="116" mass="13497">MEITSKRVKNIYNPLISFAVLCILLLAVIIGISIIYDKNIIAYICLMVIIIIIIVCIVDYFIILNKDPNLLHDESYLLEMKRHERIEFKIENGKNNLSVNINKPNEIKKDNDNENH</sequence>
<accession>A0A5C8F5X5</accession>
<dbReference type="AlphaFoldDB" id="A0A5C8F5X5"/>
<organism evidence="2 3">
    <name type="scientific">Brachyspira aalborgi</name>
    <dbReference type="NCBI Taxonomy" id="29522"/>
    <lineage>
        <taxon>Bacteria</taxon>
        <taxon>Pseudomonadati</taxon>
        <taxon>Spirochaetota</taxon>
        <taxon>Spirochaetia</taxon>
        <taxon>Brachyspirales</taxon>
        <taxon>Brachyspiraceae</taxon>
        <taxon>Brachyspira</taxon>
    </lineage>
</organism>
<protein>
    <submittedName>
        <fullName evidence="2">Uncharacterized protein</fullName>
    </submittedName>
</protein>
<feature type="transmembrane region" description="Helical" evidence="1">
    <location>
        <begin position="12"/>
        <end position="34"/>
    </location>
</feature>
<gene>
    <name evidence="2" type="ORF">EPJ70_07070</name>
</gene>
<name>A0A5C8F5X5_9SPIR</name>
<feature type="transmembrane region" description="Helical" evidence="1">
    <location>
        <begin position="40"/>
        <end position="62"/>
    </location>
</feature>
<evidence type="ECO:0000256" key="1">
    <source>
        <dbReference type="SAM" id="Phobius"/>
    </source>
</evidence>
<keyword evidence="1" id="KW-1133">Transmembrane helix</keyword>
<dbReference type="EMBL" id="SAYG01000008">
    <property type="protein sequence ID" value="TXJ44551.1"/>
    <property type="molecule type" value="Genomic_DNA"/>
</dbReference>
<dbReference type="Proteomes" id="UP000324574">
    <property type="component" value="Unassembled WGS sequence"/>
</dbReference>
<keyword evidence="1" id="KW-0812">Transmembrane</keyword>
<evidence type="ECO:0000313" key="2">
    <source>
        <dbReference type="EMBL" id="TXJ44551.1"/>
    </source>
</evidence>
<reference evidence="2 3" key="1">
    <citation type="journal article" date="1992" name="Lakartidningen">
        <title>[Penicillin V and not amoxicillin is the first choice preparation in acute otitis].</title>
        <authorList>
            <person name="Kamme C."/>
            <person name="Lundgren K."/>
            <person name="Prellner K."/>
        </authorList>
    </citation>
    <scope>NUCLEOTIDE SEQUENCE [LARGE SCALE GENOMIC DNA]</scope>
    <source>
        <strain evidence="2 3">PC3714II</strain>
    </source>
</reference>
<keyword evidence="1" id="KW-0472">Membrane</keyword>
<proteinExistence type="predicted"/>